<evidence type="ECO:0000313" key="2">
    <source>
        <dbReference type="Proteomes" id="UP001630127"/>
    </source>
</evidence>
<accession>A0ABD2YT73</accession>
<organism evidence="1 2">
    <name type="scientific">Cinchona calisaya</name>
    <dbReference type="NCBI Taxonomy" id="153742"/>
    <lineage>
        <taxon>Eukaryota</taxon>
        <taxon>Viridiplantae</taxon>
        <taxon>Streptophyta</taxon>
        <taxon>Embryophyta</taxon>
        <taxon>Tracheophyta</taxon>
        <taxon>Spermatophyta</taxon>
        <taxon>Magnoliopsida</taxon>
        <taxon>eudicotyledons</taxon>
        <taxon>Gunneridae</taxon>
        <taxon>Pentapetalae</taxon>
        <taxon>asterids</taxon>
        <taxon>lamiids</taxon>
        <taxon>Gentianales</taxon>
        <taxon>Rubiaceae</taxon>
        <taxon>Cinchonoideae</taxon>
        <taxon>Cinchoneae</taxon>
        <taxon>Cinchona</taxon>
    </lineage>
</organism>
<gene>
    <name evidence="1" type="ORF">ACH5RR_029477</name>
</gene>
<sequence>MSKTSYGGGGGGDGRDMVVVHGERKLKGNREENREVVVLQKVMDQKRISREEKRWERNEKREGELEVVVAAQGDEKRDEEVEEEVEMVMAVQKDGKRSLESLNFAGERRRNPMLGFLRLKSNS</sequence>
<dbReference type="Proteomes" id="UP001630127">
    <property type="component" value="Unassembled WGS sequence"/>
</dbReference>
<reference evidence="1 2" key="1">
    <citation type="submission" date="2024-11" db="EMBL/GenBank/DDBJ databases">
        <title>A near-complete genome assembly of Cinchona calisaya.</title>
        <authorList>
            <person name="Lian D.C."/>
            <person name="Zhao X.W."/>
            <person name="Wei L."/>
        </authorList>
    </citation>
    <scope>NUCLEOTIDE SEQUENCE [LARGE SCALE GENOMIC DNA]</scope>
    <source>
        <tissue evidence="1">Nenye</tissue>
    </source>
</reference>
<dbReference type="AlphaFoldDB" id="A0ABD2YT73"/>
<evidence type="ECO:0000313" key="1">
    <source>
        <dbReference type="EMBL" id="KAL3510076.1"/>
    </source>
</evidence>
<name>A0ABD2YT73_9GENT</name>
<dbReference type="EMBL" id="JBJUIK010000012">
    <property type="protein sequence ID" value="KAL3510076.1"/>
    <property type="molecule type" value="Genomic_DNA"/>
</dbReference>
<keyword evidence="2" id="KW-1185">Reference proteome</keyword>
<feature type="non-terminal residue" evidence="1">
    <location>
        <position position="123"/>
    </location>
</feature>
<comment type="caution">
    <text evidence="1">The sequence shown here is derived from an EMBL/GenBank/DDBJ whole genome shotgun (WGS) entry which is preliminary data.</text>
</comment>
<protein>
    <submittedName>
        <fullName evidence="1">Uncharacterized protein</fullName>
    </submittedName>
</protein>
<proteinExistence type="predicted"/>